<name>A0A926DDQ3_9FIRM</name>
<dbReference type="InterPro" id="IPR007492">
    <property type="entry name" value="LytTR_DNA-bd_dom"/>
</dbReference>
<reference evidence="6" key="1">
    <citation type="submission" date="2020-08" db="EMBL/GenBank/DDBJ databases">
        <title>Genome public.</title>
        <authorList>
            <person name="Liu C."/>
            <person name="Sun Q."/>
        </authorList>
    </citation>
    <scope>NUCLEOTIDE SEQUENCE</scope>
    <source>
        <strain evidence="6">BX7</strain>
    </source>
</reference>
<dbReference type="EMBL" id="JACRSP010000002">
    <property type="protein sequence ID" value="MBC8535914.1"/>
    <property type="molecule type" value="Genomic_DNA"/>
</dbReference>
<dbReference type="AlphaFoldDB" id="A0A926DDQ3"/>
<dbReference type="Gene3D" id="2.40.50.1020">
    <property type="entry name" value="LytTr DNA-binding domain"/>
    <property type="match status" value="1"/>
</dbReference>
<dbReference type="Pfam" id="PF00072">
    <property type="entry name" value="Response_reg"/>
    <property type="match status" value="1"/>
</dbReference>
<dbReference type="CDD" id="cd00156">
    <property type="entry name" value="REC"/>
    <property type="match status" value="1"/>
</dbReference>
<organism evidence="6 7">
    <name type="scientific">Feifania hominis</name>
    <dbReference type="NCBI Taxonomy" id="2763660"/>
    <lineage>
        <taxon>Bacteria</taxon>
        <taxon>Bacillati</taxon>
        <taxon>Bacillota</taxon>
        <taxon>Clostridia</taxon>
        <taxon>Eubacteriales</taxon>
        <taxon>Feifaniaceae</taxon>
        <taxon>Feifania</taxon>
    </lineage>
</organism>
<sequence>MNIAIIDDSSADRQLLEDYIRHYCSAHHMQVHCSPYESGEAFLEQFESALFDVIFLDIYMNGVDGIHVAERIREVDESCLIIFVTTSDHHAVRSYRVRAFDYLVKPYDYPCLEETMDLVSAATHQKYRYIEVKEGRTQTRILLHDILYVDYYNHYVQIHTRQRMVRTYMPFSEFAPLLLGEPQFLCCYRNCIVNLDEVALMDETDFLMTDGIRIPILRRQRAEVRQRYADYTFEKLKSKKP</sequence>
<evidence type="ECO:0000259" key="5">
    <source>
        <dbReference type="PROSITE" id="PS50930"/>
    </source>
</evidence>
<dbReference type="PROSITE" id="PS50110">
    <property type="entry name" value="RESPONSE_REGULATORY"/>
    <property type="match status" value="1"/>
</dbReference>
<proteinExistence type="predicted"/>
<dbReference type="GO" id="GO:0000156">
    <property type="term" value="F:phosphorelay response regulator activity"/>
    <property type="evidence" value="ECO:0007669"/>
    <property type="project" value="InterPro"/>
</dbReference>
<dbReference type="SMART" id="SM00448">
    <property type="entry name" value="REC"/>
    <property type="match status" value="1"/>
</dbReference>
<evidence type="ECO:0000256" key="2">
    <source>
        <dbReference type="ARBA" id="ARBA00024867"/>
    </source>
</evidence>
<dbReference type="Proteomes" id="UP000620366">
    <property type="component" value="Unassembled WGS sequence"/>
</dbReference>
<evidence type="ECO:0000313" key="7">
    <source>
        <dbReference type="Proteomes" id="UP000620366"/>
    </source>
</evidence>
<keyword evidence="3" id="KW-0597">Phosphoprotein</keyword>
<dbReference type="GO" id="GO:0003677">
    <property type="term" value="F:DNA binding"/>
    <property type="evidence" value="ECO:0007669"/>
    <property type="project" value="InterPro"/>
</dbReference>
<dbReference type="InterPro" id="IPR001789">
    <property type="entry name" value="Sig_transdc_resp-reg_receiver"/>
</dbReference>
<dbReference type="SUPFAM" id="SSF52172">
    <property type="entry name" value="CheY-like"/>
    <property type="match status" value="1"/>
</dbReference>
<dbReference type="PROSITE" id="PS50930">
    <property type="entry name" value="HTH_LYTTR"/>
    <property type="match status" value="1"/>
</dbReference>
<evidence type="ECO:0000256" key="1">
    <source>
        <dbReference type="ARBA" id="ARBA00018672"/>
    </source>
</evidence>
<feature type="domain" description="HTH LytTR-type" evidence="5">
    <location>
        <begin position="130"/>
        <end position="230"/>
    </location>
</feature>
<evidence type="ECO:0000256" key="3">
    <source>
        <dbReference type="PROSITE-ProRule" id="PRU00169"/>
    </source>
</evidence>
<comment type="caution">
    <text evidence="6">The sequence shown here is derived from an EMBL/GenBank/DDBJ whole genome shotgun (WGS) entry which is preliminary data.</text>
</comment>
<dbReference type="PANTHER" id="PTHR37299:SF1">
    <property type="entry name" value="STAGE 0 SPORULATION PROTEIN A HOMOLOG"/>
    <property type="match status" value="1"/>
</dbReference>
<comment type="function">
    <text evidence="2">May play the central regulatory role in sporulation. It may be an element of the effector pathway responsible for the activation of sporulation genes in response to nutritional stress. Spo0A may act in concert with spo0H (a sigma factor) to control the expression of some genes that are critical to the sporulation process.</text>
</comment>
<gene>
    <name evidence="6" type="ORF">H8695_04310</name>
</gene>
<feature type="domain" description="Response regulatory" evidence="4">
    <location>
        <begin position="2"/>
        <end position="120"/>
    </location>
</feature>
<dbReference type="Gene3D" id="3.40.50.2300">
    <property type="match status" value="1"/>
</dbReference>
<dbReference type="Pfam" id="PF04397">
    <property type="entry name" value="LytTR"/>
    <property type="match status" value="1"/>
</dbReference>
<evidence type="ECO:0000313" key="6">
    <source>
        <dbReference type="EMBL" id="MBC8535914.1"/>
    </source>
</evidence>
<dbReference type="RefSeq" id="WP_249299656.1">
    <property type="nucleotide sequence ID" value="NZ_JACRSP010000002.1"/>
</dbReference>
<dbReference type="InterPro" id="IPR046947">
    <property type="entry name" value="LytR-like"/>
</dbReference>
<dbReference type="SMART" id="SM00850">
    <property type="entry name" value="LytTR"/>
    <property type="match status" value="1"/>
</dbReference>
<accession>A0A926DDQ3</accession>
<dbReference type="PANTHER" id="PTHR37299">
    <property type="entry name" value="TRANSCRIPTIONAL REGULATOR-RELATED"/>
    <property type="match status" value="1"/>
</dbReference>
<protein>
    <recommendedName>
        <fullName evidence="1">Stage 0 sporulation protein A homolog</fullName>
    </recommendedName>
</protein>
<evidence type="ECO:0000259" key="4">
    <source>
        <dbReference type="PROSITE" id="PS50110"/>
    </source>
</evidence>
<dbReference type="InterPro" id="IPR011006">
    <property type="entry name" value="CheY-like_superfamily"/>
</dbReference>
<feature type="modified residue" description="4-aspartylphosphate" evidence="3">
    <location>
        <position position="57"/>
    </location>
</feature>
<keyword evidence="7" id="KW-1185">Reference proteome</keyword>